<gene>
    <name evidence="1" type="ORF">CWATWH8502_2106</name>
</gene>
<dbReference type="AlphaFoldDB" id="T2IJN3"/>
<evidence type="ECO:0000313" key="2">
    <source>
        <dbReference type="Proteomes" id="UP000018348"/>
    </source>
</evidence>
<dbReference type="Proteomes" id="UP000018348">
    <property type="component" value="Unassembled WGS sequence"/>
</dbReference>
<protein>
    <submittedName>
        <fullName evidence="1">Uncharacterized protein</fullName>
    </submittedName>
</protein>
<comment type="caution">
    <text evidence="1">The sequence shown here is derived from an EMBL/GenBank/DDBJ whole genome shotgun (WGS) entry which is preliminary data.</text>
</comment>
<proteinExistence type="predicted"/>
<dbReference type="EMBL" id="CAQK01000647">
    <property type="protein sequence ID" value="CCQ52370.1"/>
    <property type="molecule type" value="Genomic_DNA"/>
</dbReference>
<organism evidence="1 2">
    <name type="scientific">Crocosphaera watsonii WH 8502</name>
    <dbReference type="NCBI Taxonomy" id="423474"/>
    <lineage>
        <taxon>Bacteria</taxon>
        <taxon>Bacillati</taxon>
        <taxon>Cyanobacteriota</taxon>
        <taxon>Cyanophyceae</taxon>
        <taxon>Oscillatoriophycideae</taxon>
        <taxon>Chroococcales</taxon>
        <taxon>Aphanothecaceae</taxon>
        <taxon>Crocosphaera</taxon>
    </lineage>
</organism>
<reference evidence="1 2" key="1">
    <citation type="submission" date="2013-01" db="EMBL/GenBank/DDBJ databases">
        <authorList>
            <person name="Bench S."/>
        </authorList>
    </citation>
    <scope>NUCLEOTIDE SEQUENCE [LARGE SCALE GENOMIC DNA]</scope>
    <source>
        <strain evidence="1 2">WH 8502</strain>
    </source>
</reference>
<accession>T2IJN3</accession>
<name>T2IJN3_CROWT</name>
<reference evidence="1 2" key="2">
    <citation type="submission" date="2013-09" db="EMBL/GenBank/DDBJ databases">
        <title>Whole genome comparison of six Crocosphaera watsonii strains with differing phenotypes.</title>
        <authorList>
            <person name="Bench S.R."/>
            <person name="Heller P."/>
            <person name="Frank I."/>
            <person name="Arciniega M."/>
            <person name="Shilova I.N."/>
            <person name="Zehr J.P."/>
        </authorList>
    </citation>
    <scope>NUCLEOTIDE SEQUENCE [LARGE SCALE GENOMIC DNA]</scope>
    <source>
        <strain evidence="1 2">WH 8502</strain>
    </source>
</reference>
<evidence type="ECO:0000313" key="1">
    <source>
        <dbReference type="EMBL" id="CCQ52370.1"/>
    </source>
</evidence>
<sequence length="40" mass="4322">MEPLGENLTLEGGSNTMATPFGEILRGLVFGVCEVWLNLI</sequence>